<dbReference type="HOGENOM" id="CLU_1433871_0_0_9"/>
<keyword evidence="3" id="KW-1185">Reference proteome</keyword>
<feature type="transmembrane region" description="Helical" evidence="1">
    <location>
        <begin position="12"/>
        <end position="32"/>
    </location>
</feature>
<organism evidence="2 3">
    <name type="scientific">Thermoanaerobacter kivui</name>
    <name type="common">Acetogenium kivui</name>
    <dbReference type="NCBI Taxonomy" id="2325"/>
    <lineage>
        <taxon>Bacteria</taxon>
        <taxon>Bacillati</taxon>
        <taxon>Bacillota</taxon>
        <taxon>Clostridia</taxon>
        <taxon>Thermoanaerobacterales</taxon>
        <taxon>Thermoanaerobacteraceae</taxon>
        <taxon>Thermoanaerobacter</taxon>
    </lineage>
</organism>
<dbReference type="STRING" id="2325.TKV_c04060"/>
<keyword evidence="1" id="KW-0472">Membrane</keyword>
<dbReference type="OrthoDB" id="1726647at2"/>
<reference evidence="3" key="1">
    <citation type="journal article" date="2015" name="Genome Announc.">
        <title>Whole-Genome Sequences of 80 Environmental and Clinical Isolates of Burkholderia pseudomallei.</title>
        <authorList>
            <person name="Johnson S.L."/>
            <person name="Baker A.L."/>
            <person name="Chain P.S."/>
            <person name="Currie B.J."/>
            <person name="Daligault H.E."/>
            <person name="Davenport K.W."/>
            <person name="Davis C.B."/>
            <person name="Inglis T.J."/>
            <person name="Kaestli M."/>
            <person name="Koren S."/>
            <person name="Mayo M."/>
            <person name="Merritt A.J."/>
            <person name="Price E.P."/>
            <person name="Sarovich D.S."/>
            <person name="Warner J."/>
            <person name="Rosovitz M.J."/>
        </authorList>
    </citation>
    <scope>NUCLEOTIDE SEQUENCE [LARGE SCALE GENOMIC DNA]</scope>
    <source>
        <strain evidence="3">DSM 2030</strain>
    </source>
</reference>
<accession>A0A097AP78</accession>
<evidence type="ECO:0000256" key="1">
    <source>
        <dbReference type="SAM" id="Phobius"/>
    </source>
</evidence>
<keyword evidence="1" id="KW-0812">Transmembrane</keyword>
<gene>
    <name evidence="2" type="ORF">TKV_c04060</name>
</gene>
<name>A0A097AP78_THEKI</name>
<sequence length="216" mass="25335">MDGGNSINIKRIIFYVLLIAVILVAFVGYDYYNYNRSHPFLYNTNKAPNLNYSTQSKNFKIYTLIEVGKKYQFSGNETSEWAKNAKEAQESNKYTSLQYTIIIENISDKVIRDFKAQAFVDEGLQPYIMSGILYFGTLNQQKIDLNVKNNEKMDYMTEISRFTWLPNINQIDVKDREKILEAIKKPIKLIIKWRDGEEYLLLENAEVKQFVDKAKF</sequence>
<dbReference type="eggNOG" id="ENOG5030RW2">
    <property type="taxonomic scope" value="Bacteria"/>
</dbReference>
<dbReference type="KEGG" id="tki:TKV_c04060"/>
<proteinExistence type="predicted"/>
<dbReference type="Proteomes" id="UP000029669">
    <property type="component" value="Chromosome"/>
</dbReference>
<evidence type="ECO:0000313" key="3">
    <source>
        <dbReference type="Proteomes" id="UP000029669"/>
    </source>
</evidence>
<keyword evidence="1" id="KW-1133">Transmembrane helix</keyword>
<evidence type="ECO:0000313" key="2">
    <source>
        <dbReference type="EMBL" id="AIS51610.1"/>
    </source>
</evidence>
<dbReference type="RefSeq" id="WP_049684542.1">
    <property type="nucleotide sequence ID" value="NZ_CP009170.1"/>
</dbReference>
<dbReference type="AlphaFoldDB" id="A0A097AP78"/>
<protein>
    <submittedName>
        <fullName evidence="2">Uncharacterized protein</fullName>
    </submittedName>
</protein>
<dbReference type="EMBL" id="CP009170">
    <property type="protein sequence ID" value="AIS51610.1"/>
    <property type="molecule type" value="Genomic_DNA"/>
</dbReference>